<dbReference type="PRINTS" id="PR00778">
    <property type="entry name" value="HTHARSR"/>
</dbReference>
<dbReference type="EMBL" id="JAPDFL010000001">
    <property type="protein sequence ID" value="MCW1931111.1"/>
    <property type="molecule type" value="Genomic_DNA"/>
</dbReference>
<evidence type="ECO:0000313" key="3">
    <source>
        <dbReference type="Proteomes" id="UP001208938"/>
    </source>
</evidence>
<organism evidence="2 3">
    <name type="scientific">Pararhodobacter zhoushanensis</name>
    <dbReference type="NCBI Taxonomy" id="2479545"/>
    <lineage>
        <taxon>Bacteria</taxon>
        <taxon>Pseudomonadati</taxon>
        <taxon>Pseudomonadota</taxon>
        <taxon>Alphaproteobacteria</taxon>
        <taxon>Rhodobacterales</taxon>
        <taxon>Paracoccaceae</taxon>
        <taxon>Pararhodobacter</taxon>
    </lineage>
</organism>
<evidence type="ECO:0000259" key="1">
    <source>
        <dbReference type="PROSITE" id="PS50987"/>
    </source>
</evidence>
<protein>
    <submittedName>
        <fullName evidence="2">ArsR family transcriptional regulator</fullName>
    </submittedName>
</protein>
<dbReference type="Proteomes" id="UP001208938">
    <property type="component" value="Unassembled WGS sequence"/>
</dbReference>
<reference evidence="2 3" key="1">
    <citation type="submission" date="2022-10" db="EMBL/GenBank/DDBJ databases">
        <title>Pararhodobacter sp. nov., isolated from marine algae.</title>
        <authorList>
            <person name="Choi B.J."/>
            <person name="Kim J.M."/>
            <person name="Lee J.K."/>
            <person name="Choi D.G."/>
            <person name="Jeon C.O."/>
        </authorList>
    </citation>
    <scope>NUCLEOTIDE SEQUENCE [LARGE SCALE GENOMIC DNA]</scope>
    <source>
        <strain evidence="2 3">ZQ420</strain>
    </source>
</reference>
<evidence type="ECO:0000313" key="2">
    <source>
        <dbReference type="EMBL" id="MCW1931111.1"/>
    </source>
</evidence>
<dbReference type="PANTHER" id="PTHR39168:SF1">
    <property type="entry name" value="TRANSCRIPTIONAL REGULATORY PROTEIN"/>
    <property type="match status" value="1"/>
</dbReference>
<sequence>MRQGPDISRIAALIGDPTRATILSVLLGGQALTARELAEAAGVSAATASDHLKQLTEAGLLWPRKQGRHRFFALADEQVAQALETLAGLAATRGHMRAQPGPNDAALREARVCYDHMAGAAAVRMFDSLAGRGFLVVSRDSVGLSAEGAGFIAGLGIDTAALTAQRRPMCRVCLDWSERRSHLAGALGAALLTRFHAQGWVRRVEDSRHIRFTPPGLRAFSAAFG</sequence>
<dbReference type="InterPro" id="IPR011991">
    <property type="entry name" value="ArsR-like_HTH"/>
</dbReference>
<accession>A0ABT3GUB0</accession>
<name>A0ABT3GUB0_9RHOB</name>
<dbReference type="NCBIfam" id="NF033788">
    <property type="entry name" value="HTH_metalloreg"/>
    <property type="match status" value="1"/>
</dbReference>
<dbReference type="PROSITE" id="PS50987">
    <property type="entry name" value="HTH_ARSR_2"/>
    <property type="match status" value="1"/>
</dbReference>
<dbReference type="Gene3D" id="1.10.10.10">
    <property type="entry name" value="Winged helix-like DNA-binding domain superfamily/Winged helix DNA-binding domain"/>
    <property type="match status" value="1"/>
</dbReference>
<proteinExistence type="predicted"/>
<dbReference type="InterPro" id="IPR036388">
    <property type="entry name" value="WH-like_DNA-bd_sf"/>
</dbReference>
<keyword evidence="3" id="KW-1185">Reference proteome</keyword>
<dbReference type="CDD" id="cd00090">
    <property type="entry name" value="HTH_ARSR"/>
    <property type="match status" value="1"/>
</dbReference>
<dbReference type="Pfam" id="PF12840">
    <property type="entry name" value="HTH_20"/>
    <property type="match status" value="1"/>
</dbReference>
<dbReference type="InterPro" id="IPR001845">
    <property type="entry name" value="HTH_ArsR_DNA-bd_dom"/>
</dbReference>
<feature type="domain" description="HTH arsR-type" evidence="1">
    <location>
        <begin position="1"/>
        <end position="94"/>
    </location>
</feature>
<dbReference type="PANTHER" id="PTHR39168">
    <property type="entry name" value="TRANSCRIPTIONAL REGULATOR-RELATED"/>
    <property type="match status" value="1"/>
</dbReference>
<comment type="caution">
    <text evidence="2">The sequence shown here is derived from an EMBL/GenBank/DDBJ whole genome shotgun (WGS) entry which is preliminary data.</text>
</comment>
<dbReference type="InterPro" id="IPR036390">
    <property type="entry name" value="WH_DNA-bd_sf"/>
</dbReference>
<dbReference type="RefSeq" id="WP_264504261.1">
    <property type="nucleotide sequence ID" value="NZ_JAPDFL010000001.1"/>
</dbReference>
<dbReference type="InterPro" id="IPR052543">
    <property type="entry name" value="HTH_Metal-responsive_Reg"/>
</dbReference>
<gene>
    <name evidence="2" type="ORF">OKW52_02205</name>
</gene>
<dbReference type="SUPFAM" id="SSF46785">
    <property type="entry name" value="Winged helix' DNA-binding domain"/>
    <property type="match status" value="1"/>
</dbReference>
<dbReference type="SMART" id="SM00418">
    <property type="entry name" value="HTH_ARSR"/>
    <property type="match status" value="1"/>
</dbReference>